<dbReference type="SMART" id="SM00388">
    <property type="entry name" value="HisKA"/>
    <property type="match status" value="1"/>
</dbReference>
<dbReference type="PROSITE" id="PS50109">
    <property type="entry name" value="HIS_KIN"/>
    <property type="match status" value="1"/>
</dbReference>
<keyword evidence="3 4" id="KW-0597">Phosphoprotein</keyword>
<dbReference type="STRING" id="742725.HMPREF9450_00605"/>
<dbReference type="SMART" id="SM00448">
    <property type="entry name" value="REC"/>
    <property type="match status" value="1"/>
</dbReference>
<dbReference type="CDD" id="cd19920">
    <property type="entry name" value="REC_PA4781-like"/>
    <property type="match status" value="1"/>
</dbReference>
<dbReference type="GO" id="GO:0000155">
    <property type="term" value="F:phosphorelay sensor kinase activity"/>
    <property type="evidence" value="ECO:0007669"/>
    <property type="project" value="InterPro"/>
</dbReference>
<dbReference type="Pfam" id="PF00072">
    <property type="entry name" value="Response_reg"/>
    <property type="match status" value="1"/>
</dbReference>
<dbReference type="PRINTS" id="PR00344">
    <property type="entry name" value="BCTRLSENSOR"/>
</dbReference>
<dbReference type="PANTHER" id="PTHR43547:SF2">
    <property type="entry name" value="HYBRID SIGNAL TRANSDUCTION HISTIDINE KINASE C"/>
    <property type="match status" value="1"/>
</dbReference>
<feature type="domain" description="Histidine kinase" evidence="5">
    <location>
        <begin position="156"/>
        <end position="375"/>
    </location>
</feature>
<proteinExistence type="predicted"/>
<comment type="caution">
    <text evidence="7">The sequence shown here is derived from an EMBL/GenBank/DDBJ whole genome shotgun (WGS) entry which is preliminary data.</text>
</comment>
<dbReference type="AlphaFoldDB" id="G5H6P5"/>
<evidence type="ECO:0000259" key="6">
    <source>
        <dbReference type="PROSITE" id="PS50110"/>
    </source>
</evidence>
<dbReference type="InterPro" id="IPR003661">
    <property type="entry name" value="HisK_dim/P_dom"/>
</dbReference>
<keyword evidence="8" id="KW-1185">Reference proteome</keyword>
<comment type="catalytic activity">
    <reaction evidence="1">
        <text>ATP + protein L-histidine = ADP + protein N-phospho-L-histidine.</text>
        <dbReference type="EC" id="2.7.13.3"/>
    </reaction>
</comment>
<dbReference type="eggNOG" id="COG2205">
    <property type="taxonomic scope" value="Bacteria"/>
</dbReference>
<feature type="modified residue" description="4-aspartylphosphate" evidence="4">
    <location>
        <position position="60"/>
    </location>
</feature>
<dbReference type="PATRIC" id="fig|742725.3.peg.657"/>
<dbReference type="GeneID" id="92816382"/>
<dbReference type="Pfam" id="PF02518">
    <property type="entry name" value="HATPase_c"/>
    <property type="match status" value="1"/>
</dbReference>
<dbReference type="HOGENOM" id="CLU_000445_114_72_10"/>
<dbReference type="SUPFAM" id="SSF55874">
    <property type="entry name" value="ATPase domain of HSP90 chaperone/DNA topoisomerase II/histidine kinase"/>
    <property type="match status" value="1"/>
</dbReference>
<dbReference type="InterPro" id="IPR003594">
    <property type="entry name" value="HATPase_dom"/>
</dbReference>
<dbReference type="OrthoDB" id="9781208at2"/>
<dbReference type="InterPro" id="IPR005467">
    <property type="entry name" value="His_kinase_dom"/>
</dbReference>
<gene>
    <name evidence="7" type="ORF">HMPREF9450_00605</name>
</gene>
<dbReference type="Gene3D" id="3.40.50.2300">
    <property type="match status" value="1"/>
</dbReference>
<protein>
    <recommendedName>
        <fullName evidence="2">histidine kinase</fullName>
        <ecNumber evidence="2">2.7.13.3</ecNumber>
    </recommendedName>
</protein>
<dbReference type="SMART" id="SM00387">
    <property type="entry name" value="HATPase_c"/>
    <property type="match status" value="1"/>
</dbReference>
<dbReference type="eggNOG" id="COG3706">
    <property type="taxonomic scope" value="Bacteria"/>
</dbReference>
<feature type="domain" description="Response regulatory" evidence="6">
    <location>
        <begin position="11"/>
        <end position="127"/>
    </location>
</feature>
<dbReference type="EC" id="2.7.13.3" evidence="2"/>
<dbReference type="InterPro" id="IPR001789">
    <property type="entry name" value="Sig_transdc_resp-reg_receiver"/>
</dbReference>
<name>G5H6P5_9BACT</name>
<dbReference type="Gene3D" id="3.30.565.10">
    <property type="entry name" value="Histidine kinase-like ATPase, C-terminal domain"/>
    <property type="match status" value="1"/>
</dbReference>
<sequence>MQVEINPSEYTVLIVDDTIANVLLLKVLIGNQKYRIVTAGNGMEALQAVEKESPDLILLDIMMPGMNGYEVAEKLKADPQTQEIPIIFLTALNSTNDIVKGFKTGASDYISKPFNKEELLIRVTHQISLIAAKRLIASQMKELQSTIRGRDRLYSVIAHDLRSPMGSLKMIFNLLMAQLPPEKIGPEMYDMLSMANHTAEETFSLLDNLLKWTKSQIGRLKTVYQEIDMMEVIGDAVTLFSPVASLKNIKIRTEWPDHVDVRVDVDMIKTIMRNLLSNAVKYSPEGSEIIVTVEDLGEKAVVNVRDFGKGIPEEDQPKLFHSDTHFTTYGTHNEEGSGLGLLLCKDFAHKNNGDLWFSSKAGEGSTFSFSVPTRTGAAAMNASADSANAPASL</sequence>
<dbReference type="InterPro" id="IPR036097">
    <property type="entry name" value="HisK_dim/P_sf"/>
</dbReference>
<evidence type="ECO:0000256" key="2">
    <source>
        <dbReference type="ARBA" id="ARBA00012438"/>
    </source>
</evidence>
<organism evidence="7 8">
    <name type="scientific">Alistipes indistinctus YIT 12060</name>
    <dbReference type="NCBI Taxonomy" id="742725"/>
    <lineage>
        <taxon>Bacteria</taxon>
        <taxon>Pseudomonadati</taxon>
        <taxon>Bacteroidota</taxon>
        <taxon>Bacteroidia</taxon>
        <taxon>Bacteroidales</taxon>
        <taxon>Rikenellaceae</taxon>
        <taxon>Alistipes</taxon>
    </lineage>
</organism>
<dbReference type="PANTHER" id="PTHR43547">
    <property type="entry name" value="TWO-COMPONENT HISTIDINE KINASE"/>
    <property type="match status" value="1"/>
</dbReference>
<evidence type="ECO:0000256" key="4">
    <source>
        <dbReference type="PROSITE-ProRule" id="PRU00169"/>
    </source>
</evidence>
<evidence type="ECO:0000313" key="7">
    <source>
        <dbReference type="EMBL" id="EHB92892.1"/>
    </source>
</evidence>
<evidence type="ECO:0000259" key="5">
    <source>
        <dbReference type="PROSITE" id="PS50109"/>
    </source>
</evidence>
<reference evidence="7 8" key="1">
    <citation type="submission" date="2011-08" db="EMBL/GenBank/DDBJ databases">
        <title>The Genome Sequence of Alistipes indistinctus YIT 12060.</title>
        <authorList>
            <consortium name="The Broad Institute Genome Sequencing Platform"/>
            <person name="Earl A."/>
            <person name="Ward D."/>
            <person name="Feldgarden M."/>
            <person name="Gevers D."/>
            <person name="Morotomi M."/>
            <person name="Young S.K."/>
            <person name="Zeng Q."/>
            <person name="Gargeya S."/>
            <person name="Fitzgerald M."/>
            <person name="Haas B."/>
            <person name="Abouelleil A."/>
            <person name="Alvarado L."/>
            <person name="Arachchi H.M."/>
            <person name="Berlin A."/>
            <person name="Brown A."/>
            <person name="Chapman S.B."/>
            <person name="Chen Z."/>
            <person name="Dunbar C."/>
            <person name="Freedman E."/>
            <person name="Gearin G."/>
            <person name="Gellesch M."/>
            <person name="Goldberg J."/>
            <person name="Griggs A."/>
            <person name="Gujja S."/>
            <person name="Heiman D."/>
            <person name="Howarth C."/>
            <person name="Larson L."/>
            <person name="Lui A."/>
            <person name="MacDonald P.J.P."/>
            <person name="Montmayeur A."/>
            <person name="Murphy C."/>
            <person name="Neiman D."/>
            <person name="Pearson M."/>
            <person name="Priest M."/>
            <person name="Roberts A."/>
            <person name="Saif S."/>
            <person name="Shea T."/>
            <person name="Shenoy N."/>
            <person name="Sisk P."/>
            <person name="Stolte C."/>
            <person name="Sykes S."/>
            <person name="Wortman J."/>
            <person name="Nusbaum C."/>
            <person name="Birren B."/>
        </authorList>
    </citation>
    <scope>NUCLEOTIDE SEQUENCE [LARGE SCALE GENOMIC DNA]</scope>
    <source>
        <strain evidence="7 8">YIT 12060</strain>
    </source>
</reference>
<dbReference type="SUPFAM" id="SSF52172">
    <property type="entry name" value="CheY-like"/>
    <property type="match status" value="1"/>
</dbReference>
<dbReference type="Gene3D" id="1.10.287.130">
    <property type="match status" value="1"/>
</dbReference>
<dbReference type="InterPro" id="IPR004358">
    <property type="entry name" value="Sig_transdc_His_kin-like_C"/>
</dbReference>
<dbReference type="RefSeq" id="WP_009133411.1">
    <property type="nucleotide sequence ID" value="NZ_CP102250.1"/>
</dbReference>
<dbReference type="EMBL" id="ADLD01000008">
    <property type="protein sequence ID" value="EHB92892.1"/>
    <property type="molecule type" value="Genomic_DNA"/>
</dbReference>
<dbReference type="InterPro" id="IPR011006">
    <property type="entry name" value="CheY-like_superfamily"/>
</dbReference>
<dbReference type="PROSITE" id="PS50110">
    <property type="entry name" value="RESPONSE_REGULATORY"/>
    <property type="match status" value="1"/>
</dbReference>
<dbReference type="Proteomes" id="UP000006008">
    <property type="component" value="Unassembled WGS sequence"/>
</dbReference>
<evidence type="ECO:0000256" key="3">
    <source>
        <dbReference type="ARBA" id="ARBA00022553"/>
    </source>
</evidence>
<evidence type="ECO:0000313" key="8">
    <source>
        <dbReference type="Proteomes" id="UP000006008"/>
    </source>
</evidence>
<accession>G5H6P5</accession>
<evidence type="ECO:0000256" key="1">
    <source>
        <dbReference type="ARBA" id="ARBA00000085"/>
    </source>
</evidence>
<dbReference type="SUPFAM" id="SSF47384">
    <property type="entry name" value="Homodimeric domain of signal transducing histidine kinase"/>
    <property type="match status" value="1"/>
</dbReference>
<dbReference type="InterPro" id="IPR036890">
    <property type="entry name" value="HATPase_C_sf"/>
</dbReference>